<dbReference type="STRING" id="632955.GCA_000829675_00967"/>
<evidence type="ECO:0000313" key="2">
    <source>
        <dbReference type="Proteomes" id="UP000014568"/>
    </source>
</evidence>
<name>S3N8E7_9GAMM</name>
<dbReference type="GO" id="GO:0003677">
    <property type="term" value="F:DNA binding"/>
    <property type="evidence" value="ECO:0007669"/>
    <property type="project" value="InterPro"/>
</dbReference>
<proteinExistence type="predicted"/>
<gene>
    <name evidence="1" type="ORF">F945_01415</name>
</gene>
<accession>S3N8E7</accession>
<dbReference type="EMBL" id="ATGI01000017">
    <property type="protein sequence ID" value="EPF74648.1"/>
    <property type="molecule type" value="Genomic_DNA"/>
</dbReference>
<dbReference type="HOGENOM" id="CLU_027562_43_0_6"/>
<dbReference type="Proteomes" id="UP000014568">
    <property type="component" value="Unassembled WGS sequence"/>
</dbReference>
<reference evidence="1 2" key="1">
    <citation type="submission" date="2013-06" db="EMBL/GenBank/DDBJ databases">
        <title>The Genome Sequence of Acinetobacter rudis CIP 110305.</title>
        <authorList>
            <consortium name="The Broad Institute Genome Sequencing Platform"/>
            <consortium name="The Broad Institute Genome Sequencing Center for Infectious Disease"/>
            <person name="Cerqueira G."/>
            <person name="Feldgarden M."/>
            <person name="Courvalin P."/>
            <person name="Perichon B."/>
            <person name="Grillot-Courvalin C."/>
            <person name="Clermont D."/>
            <person name="Rocha E."/>
            <person name="Yoon E.-J."/>
            <person name="Nemec A."/>
            <person name="Young S.K."/>
            <person name="Zeng Q."/>
            <person name="Gargeya S."/>
            <person name="Fitzgerald M."/>
            <person name="Abouelleil A."/>
            <person name="Alvarado L."/>
            <person name="Berlin A.M."/>
            <person name="Chapman S.B."/>
            <person name="Dewar J."/>
            <person name="Goldberg J."/>
            <person name="Griggs A."/>
            <person name="Gujja S."/>
            <person name="Hansen M."/>
            <person name="Howarth C."/>
            <person name="Imamovic A."/>
            <person name="Larimer J."/>
            <person name="McCowan C."/>
            <person name="Murphy C."/>
            <person name="Pearson M."/>
            <person name="Priest M."/>
            <person name="Roberts A."/>
            <person name="Saif S."/>
            <person name="Shea T."/>
            <person name="Sykes S."/>
            <person name="Wortman J."/>
            <person name="Nusbaum C."/>
            <person name="Birren B."/>
        </authorList>
    </citation>
    <scope>NUCLEOTIDE SEQUENCE [LARGE SCALE GENOMIC DNA]</scope>
    <source>
        <strain evidence="1 2">CIP 110305</strain>
    </source>
</reference>
<dbReference type="SUPFAM" id="SSF56349">
    <property type="entry name" value="DNA breaking-rejoining enzymes"/>
    <property type="match status" value="1"/>
</dbReference>
<protein>
    <recommendedName>
        <fullName evidence="3">Tyr recombinase domain-containing protein</fullName>
    </recommendedName>
</protein>
<dbReference type="InterPro" id="IPR011010">
    <property type="entry name" value="DNA_brk_join_enz"/>
</dbReference>
<dbReference type="AlphaFoldDB" id="S3N8E7"/>
<sequence>MEFETLTAHDFRATASTRLHEMKLDSNWIELQVAQLDKNAVRGTYNHAQYLD</sequence>
<dbReference type="PATRIC" id="fig|421052.3.peg.1373"/>
<keyword evidence="2" id="KW-1185">Reference proteome</keyword>
<evidence type="ECO:0008006" key="3">
    <source>
        <dbReference type="Google" id="ProtNLM"/>
    </source>
</evidence>
<evidence type="ECO:0000313" key="1">
    <source>
        <dbReference type="EMBL" id="EPF74648.1"/>
    </source>
</evidence>
<organism evidence="1 2">
    <name type="scientific">Acinetobacter rudis CIP 110305</name>
    <dbReference type="NCBI Taxonomy" id="421052"/>
    <lineage>
        <taxon>Bacteria</taxon>
        <taxon>Pseudomonadati</taxon>
        <taxon>Pseudomonadota</taxon>
        <taxon>Gammaproteobacteria</taxon>
        <taxon>Moraxellales</taxon>
        <taxon>Moraxellaceae</taxon>
        <taxon>Acinetobacter</taxon>
    </lineage>
</organism>
<comment type="caution">
    <text evidence="1">The sequence shown here is derived from an EMBL/GenBank/DDBJ whole genome shotgun (WGS) entry which is preliminary data.</text>
</comment>
<dbReference type="eggNOG" id="COG0582">
    <property type="taxonomic scope" value="Bacteria"/>
</dbReference>